<dbReference type="PANTHER" id="PTHR36450">
    <property type="entry name" value="THIOREDOXIN"/>
    <property type="match status" value="1"/>
</dbReference>
<sequence>MNDIKILGTGCAKCLAMTQVVEVVLNENNIEATVEKVEDIVKIMNFNVMSTPALVVNGTIAIKGKVPTKEEVLEVLNR</sequence>
<organism evidence="4 5">
    <name type="scientific">Siansivirga zeaxanthinifaciens CC-SAMT-1</name>
    <dbReference type="NCBI Taxonomy" id="1454006"/>
    <lineage>
        <taxon>Bacteria</taxon>
        <taxon>Pseudomonadati</taxon>
        <taxon>Bacteroidota</taxon>
        <taxon>Flavobacteriia</taxon>
        <taxon>Flavobacteriales</taxon>
        <taxon>Flavobacteriaceae</taxon>
        <taxon>Siansivirga</taxon>
    </lineage>
</organism>
<feature type="active site" description="Nucleophile" evidence="1">
    <location>
        <position position="11"/>
    </location>
</feature>
<dbReference type="RefSeq" id="WP_044638931.1">
    <property type="nucleotide sequence ID" value="NZ_CP007202.1"/>
</dbReference>
<dbReference type="KEGG" id="sze:AW14_11755"/>
<evidence type="ECO:0000313" key="5">
    <source>
        <dbReference type="Proteomes" id="UP000032229"/>
    </source>
</evidence>
<gene>
    <name evidence="4" type="ORF">AW14_11755</name>
</gene>
<evidence type="ECO:0000313" key="4">
    <source>
        <dbReference type="EMBL" id="AJR04220.1"/>
    </source>
</evidence>
<dbReference type="NCBIfam" id="TIGR00412">
    <property type="entry name" value="redox_disulf_2"/>
    <property type="match status" value="1"/>
</dbReference>
<feature type="disulfide bond" description="Redox-active" evidence="2">
    <location>
        <begin position="11"/>
        <end position="14"/>
    </location>
</feature>
<dbReference type="InterPro" id="IPR005243">
    <property type="entry name" value="THIRX-like_proc"/>
</dbReference>
<dbReference type="PANTHER" id="PTHR36450:SF1">
    <property type="entry name" value="THIOREDOXIN"/>
    <property type="match status" value="1"/>
</dbReference>
<dbReference type="EMBL" id="CP007202">
    <property type="protein sequence ID" value="AJR04220.1"/>
    <property type="molecule type" value="Genomic_DNA"/>
</dbReference>
<accession>A0A0C5WMZ4</accession>
<keyword evidence="5" id="KW-1185">Reference proteome</keyword>
<evidence type="ECO:0000259" key="3">
    <source>
        <dbReference type="Pfam" id="PF13192"/>
    </source>
</evidence>
<reference evidence="4 5" key="1">
    <citation type="submission" date="2014-02" db="EMBL/GenBank/DDBJ databases">
        <authorList>
            <person name="Young C.-C."/>
            <person name="Hameed A."/>
            <person name="Huang H.-C."/>
            <person name="Shahina M."/>
        </authorList>
    </citation>
    <scope>NUCLEOTIDE SEQUENCE [LARGE SCALE GENOMIC DNA]</scope>
    <source>
        <strain evidence="4 5">CC-SAMT-1</strain>
    </source>
</reference>
<dbReference type="Pfam" id="PF13192">
    <property type="entry name" value="Thioredoxin_3"/>
    <property type="match status" value="1"/>
</dbReference>
<dbReference type="InterPro" id="IPR012336">
    <property type="entry name" value="Thioredoxin-like_fold"/>
</dbReference>
<proteinExistence type="predicted"/>
<feature type="domain" description="Thioredoxin-like fold" evidence="3">
    <location>
        <begin position="3"/>
        <end position="76"/>
    </location>
</feature>
<dbReference type="STRING" id="1454006.AW14_11755"/>
<feature type="active site" description="Nucleophile" evidence="1">
    <location>
        <position position="14"/>
    </location>
</feature>
<dbReference type="PIRSF" id="PIRSF037031">
    <property type="entry name" value="Redox_disulphide_2"/>
    <property type="match status" value="1"/>
</dbReference>
<dbReference type="AlphaFoldDB" id="A0A0C5WMZ4"/>
<dbReference type="Proteomes" id="UP000032229">
    <property type="component" value="Chromosome"/>
</dbReference>
<dbReference type="PATRIC" id="fig|1454006.5.peg.2331"/>
<dbReference type="InterPro" id="IPR036249">
    <property type="entry name" value="Thioredoxin-like_sf"/>
</dbReference>
<evidence type="ECO:0000256" key="1">
    <source>
        <dbReference type="PIRSR" id="PIRSR037031-50"/>
    </source>
</evidence>
<evidence type="ECO:0000256" key="2">
    <source>
        <dbReference type="PIRSR" id="PIRSR037031-51"/>
    </source>
</evidence>
<protein>
    <submittedName>
        <fullName evidence="4">Redox-active disulfide protein 2</fullName>
    </submittedName>
</protein>
<dbReference type="OrthoDB" id="9800630at2"/>
<dbReference type="Gene3D" id="3.40.30.10">
    <property type="entry name" value="Glutaredoxin"/>
    <property type="match status" value="1"/>
</dbReference>
<dbReference type="HOGENOM" id="CLU_090389_18_2_10"/>
<keyword evidence="2" id="KW-0676">Redox-active center</keyword>
<name>A0A0C5WMZ4_9FLAO</name>
<dbReference type="SUPFAM" id="SSF52833">
    <property type="entry name" value="Thioredoxin-like"/>
    <property type="match status" value="1"/>
</dbReference>
<keyword evidence="2" id="KW-1015">Disulfide bond</keyword>